<comment type="caution">
    <text evidence="1">The sequence shown here is derived from an EMBL/GenBank/DDBJ whole genome shotgun (WGS) entry which is preliminary data.</text>
</comment>
<dbReference type="AlphaFoldDB" id="A0A2U0SAI9"/>
<accession>A0A2U0SAI9</accession>
<dbReference type="Proteomes" id="UP000245890">
    <property type="component" value="Unassembled WGS sequence"/>
</dbReference>
<dbReference type="EMBL" id="QENQ01000001">
    <property type="protein sequence ID" value="PVX28407.1"/>
    <property type="molecule type" value="Genomic_DNA"/>
</dbReference>
<organism evidence="1 2">
    <name type="scientific">Sphingomonas pokkalii</name>
    <dbReference type="NCBI Taxonomy" id="2175090"/>
    <lineage>
        <taxon>Bacteria</taxon>
        <taxon>Pseudomonadati</taxon>
        <taxon>Pseudomonadota</taxon>
        <taxon>Alphaproteobacteria</taxon>
        <taxon>Sphingomonadales</taxon>
        <taxon>Sphingomonadaceae</taxon>
        <taxon>Sphingomonas</taxon>
    </lineage>
</organism>
<keyword evidence="2" id="KW-1185">Reference proteome</keyword>
<sequence>MSGGNEHRDRLLSDRVTGSVLAGIAYQGFSLSAWGSKELSTGRGAREILFGYSHKLPAFDLHGALVACSNDRLPGGCSDGVRLTATTNFIRGLTVEAVIDVALASSRRAYSAAVTRDVWHSDETSGSVRLGWTRTDYGAGVHLDGTSCRLIAERRLGQGLALDFSAGAAWTSGRARLAEGRDGVFASTSLVWRY</sequence>
<evidence type="ECO:0000313" key="1">
    <source>
        <dbReference type="EMBL" id="PVX28407.1"/>
    </source>
</evidence>
<evidence type="ECO:0000313" key="2">
    <source>
        <dbReference type="Proteomes" id="UP000245890"/>
    </source>
</evidence>
<name>A0A2U0SAI9_9SPHN</name>
<protein>
    <submittedName>
        <fullName evidence="1">Uncharacterized protein</fullName>
    </submittedName>
</protein>
<gene>
    <name evidence="1" type="ORF">DD559_02835</name>
</gene>
<proteinExistence type="predicted"/>
<reference evidence="1 2" key="1">
    <citation type="submission" date="2018-05" db="EMBL/GenBank/DDBJ databases">
        <title>Description of Sphingomonas pokkalii sp nov, isolated from the rhizosphere of saline tolerant pokkali rice and its draft genome analysis.</title>
        <authorList>
            <person name="Menon R."/>
            <person name="Kumari S."/>
            <person name="Rameshkumar N."/>
        </authorList>
    </citation>
    <scope>NUCLEOTIDE SEQUENCE [LARGE SCALE GENOMIC DNA]</scope>
    <source>
        <strain evidence="1 2">L3B27</strain>
    </source>
</reference>